<evidence type="ECO:0000256" key="1">
    <source>
        <dbReference type="SAM" id="MobiDB-lite"/>
    </source>
</evidence>
<proteinExistence type="predicted"/>
<gene>
    <name evidence="2" type="ORF">DMAD_03374</name>
</gene>
<name>A0AAU9G790_DROMD</name>
<sequence>MTEFNANTVLWSLDDYIKVRKDEMSINRKVKQKKDASQGTRQSAHLQSYKDADLSQDEDDDGEFSFPTVEKGVNVDDATHAANMNQLNFEKNDFDQLMYDDRTQTDHVDSIAEPLEAPNLTPPRQSVKSRLGLRPWANGDTRWQQPQLKQHGTTQKRGGACPNNINKRNRKRSNFNQRRTGANVQSGLDLSFEQKMYNANIGQLQNVLNSAPNTYQNNNFAHNGLPFNASANNNNLHFNNNTMMRLNQMNGYNSNSIGALLQNMQGSVNPNICGGLFLNSQGLVNSNSNGVLLQHTQAAATLNNFGGMAQNQGAINSIAFGGGFQNNQTPVNLNSFGGGFQNNQGPVNVNSFGGTLGNMQVTTNSNNHGGLIQNSQGSANSNRYPGLLSNNKGSCSTNSFGEMQGTANSSSYSGRFSSNNVGMFSSNNGAMFSNNATSTRPNIIANNWGSSAEMRSKSPVNVNARQSRQEPSVKGNLEALLASPDQPKSGMFVGEALGMSLSDCKTADFRTVAQNVLFLLATAENDSQTKPDYGVVNKNVSQDRHL</sequence>
<feature type="compositionally biased region" description="Polar residues" evidence="1">
    <location>
        <begin position="146"/>
        <end position="156"/>
    </location>
</feature>
<evidence type="ECO:0000313" key="3">
    <source>
        <dbReference type="Proteomes" id="UP001500889"/>
    </source>
</evidence>
<organism evidence="2 3">
    <name type="scientific">Drosophila madeirensis</name>
    <name type="common">Fruit fly</name>
    <dbReference type="NCBI Taxonomy" id="30013"/>
    <lineage>
        <taxon>Eukaryota</taxon>
        <taxon>Metazoa</taxon>
        <taxon>Ecdysozoa</taxon>
        <taxon>Arthropoda</taxon>
        <taxon>Hexapoda</taxon>
        <taxon>Insecta</taxon>
        <taxon>Pterygota</taxon>
        <taxon>Neoptera</taxon>
        <taxon>Endopterygota</taxon>
        <taxon>Diptera</taxon>
        <taxon>Brachycera</taxon>
        <taxon>Muscomorpha</taxon>
        <taxon>Ephydroidea</taxon>
        <taxon>Drosophilidae</taxon>
        <taxon>Drosophila</taxon>
        <taxon>Sophophora</taxon>
    </lineage>
</organism>
<reference evidence="2 3" key="1">
    <citation type="submission" date="2024-02" db="EMBL/GenBank/DDBJ databases">
        <title>A chromosome-level genome assembly of Drosophila madeirensis, a fruit fly species endemic to Madeira island.</title>
        <authorList>
            <person name="Tomihara K."/>
            <person name="Llopart A."/>
            <person name="Yamamoto D."/>
        </authorList>
    </citation>
    <scope>NUCLEOTIDE SEQUENCE [LARGE SCALE GENOMIC DNA]</scope>
    <source>
        <strain evidence="2 3">RF1</strain>
    </source>
</reference>
<feature type="compositionally biased region" description="Polar residues" evidence="1">
    <location>
        <begin position="37"/>
        <end position="46"/>
    </location>
</feature>
<dbReference type="AlphaFoldDB" id="A0AAU9G790"/>
<accession>A0AAU9G790</accession>
<keyword evidence="3" id="KW-1185">Reference proteome</keyword>
<feature type="region of interest" description="Disordered" evidence="1">
    <location>
        <begin position="146"/>
        <end position="176"/>
    </location>
</feature>
<evidence type="ECO:0000313" key="2">
    <source>
        <dbReference type="EMBL" id="BFG04390.1"/>
    </source>
</evidence>
<dbReference type="Proteomes" id="UP001500889">
    <property type="component" value="Chromosome E"/>
</dbReference>
<dbReference type="EMBL" id="AP029267">
    <property type="protein sequence ID" value="BFG04390.1"/>
    <property type="molecule type" value="Genomic_DNA"/>
</dbReference>
<feature type="compositionally biased region" description="Acidic residues" evidence="1">
    <location>
        <begin position="54"/>
        <end position="63"/>
    </location>
</feature>
<protein>
    <submittedName>
        <fullName evidence="2">Uncharacterized protein</fullName>
    </submittedName>
</protein>
<feature type="region of interest" description="Disordered" evidence="1">
    <location>
        <begin position="28"/>
        <end position="68"/>
    </location>
</feature>